<dbReference type="eggNOG" id="COG3022">
    <property type="taxonomic scope" value="Bacteria"/>
</dbReference>
<sequence>MLKILLAPSEGKRQGGSGTFDPCALLFEELCPLRKRLLSVYRDILQSGDPHRLQTLFGLKKEEEIKYYAALDPLKSPVLKAVERYSGVAYQYLDYPSLPAEAKEYVDRQLIIFSNLFGPVRASDPLPEYRLKQGNPLGELRTEQEYKAAATPLLDRSLDSVDILDLRAGYYDKFYKPSHPHTTMKFLKNGKVVSHWAKAYRGWVLRHLALNRVESLEELLALPIPGLELLEIREKKIRREILYAIDEDAL</sequence>
<evidence type="ECO:0000313" key="1">
    <source>
        <dbReference type="EMBL" id="ADV47216.1"/>
    </source>
</evidence>
<gene>
    <name evidence="1" type="ordered locus">Nitsa_1973</name>
</gene>
<dbReference type="EMBL" id="CP002452">
    <property type="protein sequence ID" value="ADV47216.1"/>
    <property type="molecule type" value="Genomic_DNA"/>
</dbReference>
<dbReference type="InterPro" id="IPR005583">
    <property type="entry name" value="YaaA"/>
</dbReference>
<accession>E6X2T3</accession>
<evidence type="ECO:0008006" key="3">
    <source>
        <dbReference type="Google" id="ProtNLM"/>
    </source>
</evidence>
<dbReference type="OrthoDB" id="3210767at2"/>
<reference evidence="1 2" key="1">
    <citation type="journal article" date="2011" name="Stand. Genomic Sci.">
        <title>Complete genome sequence of Nitratifractor salsuginis type strain (E9I37-1).</title>
        <authorList>
            <person name="Anderson I."/>
            <person name="Sikorski J."/>
            <person name="Zeytun A."/>
            <person name="Nolan M."/>
            <person name="Lapidus A."/>
            <person name="Lucas S."/>
            <person name="Hammon N."/>
            <person name="Deshpande S."/>
            <person name="Cheng J.F."/>
            <person name="Tapia R."/>
            <person name="Han C."/>
            <person name="Goodwin L."/>
            <person name="Pitluck S."/>
            <person name="Liolios K."/>
            <person name="Pagani I."/>
            <person name="Ivanova N."/>
            <person name="Huntemann M."/>
            <person name="Mavromatis K."/>
            <person name="Ovchinikova G."/>
            <person name="Pati A."/>
            <person name="Chen A."/>
            <person name="Palaniappan K."/>
            <person name="Land M."/>
            <person name="Hauser L."/>
            <person name="Brambilla E.M."/>
            <person name="Ngatchou-Djao O.D."/>
            <person name="Rohde M."/>
            <person name="Tindall B.J."/>
            <person name="Goker M."/>
            <person name="Detter J.C."/>
            <person name="Woyke T."/>
            <person name="Bristow J."/>
            <person name="Eisen J.A."/>
            <person name="Markowitz V."/>
            <person name="Hugenholtz P."/>
            <person name="Klenk H.P."/>
            <person name="Kyrpides N.C."/>
        </authorList>
    </citation>
    <scope>NUCLEOTIDE SEQUENCE [LARGE SCALE GENOMIC DNA]</scope>
    <source>
        <strain evidence="2">DSM 16511 / JCM 12458 / E9I37-1</strain>
    </source>
</reference>
<name>E6X2T3_NITSE</name>
<dbReference type="Proteomes" id="UP000008633">
    <property type="component" value="Chromosome"/>
</dbReference>
<protein>
    <recommendedName>
        <fullName evidence="3">YaaA family protein</fullName>
    </recommendedName>
</protein>
<proteinExistence type="predicted"/>
<reference evidence="2" key="2">
    <citation type="submission" date="2011-01" db="EMBL/GenBank/DDBJ databases">
        <title>The complete genome of Nitratifractor salsuginis DSM 16511.</title>
        <authorList>
            <consortium name="US DOE Joint Genome Institute (JGI-PGF)"/>
            <person name="Lucas S."/>
            <person name="Copeland A."/>
            <person name="Lapidus A."/>
            <person name="Bruce D."/>
            <person name="Goodwin L."/>
            <person name="Pitluck S."/>
            <person name="Kyrpides N."/>
            <person name="Mavromatis K."/>
            <person name="Ivanova N."/>
            <person name="Mikhailova N."/>
            <person name="Zeytun A."/>
            <person name="Detter J.C."/>
            <person name="Tapia R."/>
            <person name="Han C."/>
            <person name="Land M."/>
            <person name="Hauser L."/>
            <person name="Markowitz V."/>
            <person name="Cheng J.-F."/>
            <person name="Hugenholtz P."/>
            <person name="Woyke T."/>
            <person name="Wu D."/>
            <person name="Tindall B."/>
            <person name="Schuetze A."/>
            <person name="Brambilla E."/>
            <person name="Klenk H.-P."/>
            <person name="Eisen J.A."/>
        </authorList>
    </citation>
    <scope>NUCLEOTIDE SEQUENCE [LARGE SCALE GENOMIC DNA]</scope>
    <source>
        <strain evidence="2">DSM 16511 / JCM 12458 / E9I37-1</strain>
    </source>
</reference>
<dbReference type="GO" id="GO:0033194">
    <property type="term" value="P:response to hydroperoxide"/>
    <property type="evidence" value="ECO:0007669"/>
    <property type="project" value="TreeGrafter"/>
</dbReference>
<dbReference type="PANTHER" id="PTHR30283">
    <property type="entry name" value="PEROXIDE STRESS RESPONSE PROTEIN YAAA"/>
    <property type="match status" value="1"/>
</dbReference>
<keyword evidence="2" id="KW-1185">Reference proteome</keyword>
<dbReference type="PANTHER" id="PTHR30283:SF4">
    <property type="entry name" value="PEROXIDE STRESS RESISTANCE PROTEIN YAAA"/>
    <property type="match status" value="1"/>
</dbReference>
<dbReference type="Pfam" id="PF03883">
    <property type="entry name" value="H2O2_YaaD"/>
    <property type="match status" value="1"/>
</dbReference>
<organism evidence="1 2">
    <name type="scientific">Nitratifractor salsuginis (strain DSM 16511 / JCM 12458 / E9I37-1)</name>
    <dbReference type="NCBI Taxonomy" id="749222"/>
    <lineage>
        <taxon>Bacteria</taxon>
        <taxon>Pseudomonadati</taxon>
        <taxon>Campylobacterota</taxon>
        <taxon>Epsilonproteobacteria</taxon>
        <taxon>Campylobacterales</taxon>
        <taxon>Sulfurovaceae</taxon>
        <taxon>Nitratifractor</taxon>
    </lineage>
</organism>
<dbReference type="KEGG" id="nsa:Nitsa_1973"/>
<dbReference type="AlphaFoldDB" id="E6X2T3"/>
<dbReference type="GO" id="GO:0005829">
    <property type="term" value="C:cytosol"/>
    <property type="evidence" value="ECO:0007669"/>
    <property type="project" value="TreeGrafter"/>
</dbReference>
<evidence type="ECO:0000313" key="2">
    <source>
        <dbReference type="Proteomes" id="UP000008633"/>
    </source>
</evidence>
<dbReference type="RefSeq" id="WP_013554901.1">
    <property type="nucleotide sequence ID" value="NC_014935.1"/>
</dbReference>
<dbReference type="STRING" id="749222.Nitsa_1973"/>
<dbReference type="HOGENOM" id="CLU_071581_1_0_7"/>